<feature type="transmembrane region" description="Helical" evidence="6">
    <location>
        <begin position="223"/>
        <end position="246"/>
    </location>
</feature>
<dbReference type="AlphaFoldDB" id="A0A8C7XID1"/>
<proteinExistence type="inferred from homology"/>
<feature type="transmembrane region" description="Helical" evidence="6">
    <location>
        <begin position="452"/>
        <end position="470"/>
    </location>
</feature>
<dbReference type="PROSITE" id="PS50850">
    <property type="entry name" value="MFS"/>
    <property type="match status" value="1"/>
</dbReference>
<feature type="transmembrane region" description="Helical" evidence="6">
    <location>
        <begin position="311"/>
        <end position="329"/>
    </location>
</feature>
<keyword evidence="9" id="KW-1185">Reference proteome</keyword>
<dbReference type="InterPro" id="IPR000849">
    <property type="entry name" value="Sugar_P_transporter"/>
</dbReference>
<dbReference type="SUPFAM" id="SSF103473">
    <property type="entry name" value="MFS general substrate transporter"/>
    <property type="match status" value="1"/>
</dbReference>
<dbReference type="PANTHER" id="PTHR43826">
    <property type="entry name" value="GLUCOSE-6-PHOSPHATE EXCHANGER SLC37A4"/>
    <property type="match status" value="1"/>
</dbReference>
<keyword evidence="5 6" id="KW-0472">Membrane</keyword>
<keyword evidence="4 6" id="KW-1133">Transmembrane helix</keyword>
<feature type="transmembrane region" description="Helical" evidence="6">
    <location>
        <begin position="164"/>
        <end position="195"/>
    </location>
</feature>
<dbReference type="InterPro" id="IPR036259">
    <property type="entry name" value="MFS_trans_sf"/>
</dbReference>
<comment type="subcellular location">
    <subcellularLocation>
        <location evidence="1">Endomembrane system</location>
        <topology evidence="1">Multi-pass membrane protein</topology>
    </subcellularLocation>
</comment>
<dbReference type="InterPro" id="IPR021159">
    <property type="entry name" value="Sugar-P_transporter_CS"/>
</dbReference>
<dbReference type="GO" id="GO:0048545">
    <property type="term" value="P:response to steroid hormone"/>
    <property type="evidence" value="ECO:0007669"/>
    <property type="project" value="Ensembl"/>
</dbReference>
<evidence type="ECO:0000313" key="9">
    <source>
        <dbReference type="Proteomes" id="UP000694383"/>
    </source>
</evidence>
<evidence type="ECO:0000256" key="4">
    <source>
        <dbReference type="ARBA" id="ARBA00022989"/>
    </source>
</evidence>
<evidence type="ECO:0000256" key="6">
    <source>
        <dbReference type="SAM" id="Phobius"/>
    </source>
</evidence>
<dbReference type="GeneTree" id="ENSGT00730000111086"/>
<evidence type="ECO:0000313" key="8">
    <source>
        <dbReference type="Ensembl" id="ENSOSIP00000013996.1"/>
    </source>
</evidence>
<name>A0A8C7XID1_9TELE</name>
<dbReference type="GO" id="GO:0035435">
    <property type="term" value="P:phosphate ion transmembrane transport"/>
    <property type="evidence" value="ECO:0007669"/>
    <property type="project" value="TreeGrafter"/>
</dbReference>
<sequence length="515" mass="56354">MFVRQMWAGPAGPRDAEIFQTIRFFVFFYQHHELWIQVCSLQNSPGLFLKTVRPLLHSQIQKQSSVSEEVRDCLEAGGSVLRGAAAMAKASYGYYRSTIFLAMFVGYTLYYFSRKTFSFVMPSVMQEVKLDKDDLGLITSSQSLAYAISKFISGVLSDRISARWLFSIGLFLVGGINVVFSWSSTVAVFSALWFFNGLGQGFGWPPCGRILRKWFEPSQFGTWWAVLSCSMNLAGSLGPIIATVLAESYSWRAIMWASGMTCVAVSVVCLLVIKNEPKDVGLPNIETAAEKSKGGSSSDGSTLSEFLLSPYLWVLSTSYLVVFGVKTACTDWGQLFLIQDKGQSTLMGSSYMSALEVGGLVGSLAAGYFSDKAVAKQGQRIYGNPRHFLLICMMAGMYVSMYLFRVTVTPDSSKVWILSLGAAFGFSSYGPVALFGVIAIESAPSNFTGTSHAIVALMANVGGFLSGLPFSTIAKHYGWETAFWVAEVICLISGVGFFLLRNIQTRMGRVAKKAD</sequence>
<dbReference type="PIRSF" id="PIRSF002808">
    <property type="entry name" value="Hexose_phosphate_transp"/>
    <property type="match status" value="1"/>
</dbReference>
<accession>A0A8C7XID1</accession>
<evidence type="ECO:0000256" key="2">
    <source>
        <dbReference type="ARBA" id="ARBA00009598"/>
    </source>
</evidence>
<feature type="transmembrane region" description="Helical" evidence="6">
    <location>
        <begin position="135"/>
        <end position="152"/>
    </location>
</feature>
<organism evidence="8 9">
    <name type="scientific">Oryzias sinensis</name>
    <name type="common">Chinese medaka</name>
    <dbReference type="NCBI Taxonomy" id="183150"/>
    <lineage>
        <taxon>Eukaryota</taxon>
        <taxon>Metazoa</taxon>
        <taxon>Chordata</taxon>
        <taxon>Craniata</taxon>
        <taxon>Vertebrata</taxon>
        <taxon>Euteleostomi</taxon>
        <taxon>Actinopterygii</taxon>
        <taxon>Neopterygii</taxon>
        <taxon>Teleostei</taxon>
        <taxon>Neoteleostei</taxon>
        <taxon>Acanthomorphata</taxon>
        <taxon>Ovalentaria</taxon>
        <taxon>Atherinomorphae</taxon>
        <taxon>Beloniformes</taxon>
        <taxon>Adrianichthyidae</taxon>
        <taxon>Oryziinae</taxon>
        <taxon>Oryzias</taxon>
    </lineage>
</organism>
<feature type="transmembrane region" description="Helical" evidence="6">
    <location>
        <begin position="416"/>
        <end position="440"/>
    </location>
</feature>
<feature type="transmembrane region" description="Helical" evidence="6">
    <location>
        <begin position="387"/>
        <end position="404"/>
    </location>
</feature>
<dbReference type="Pfam" id="PF07690">
    <property type="entry name" value="MFS_1"/>
    <property type="match status" value="1"/>
</dbReference>
<feature type="domain" description="Major facilitator superfamily (MFS) profile" evidence="7">
    <location>
        <begin position="99"/>
        <end position="505"/>
    </location>
</feature>
<dbReference type="Proteomes" id="UP000694383">
    <property type="component" value="Unplaced"/>
</dbReference>
<dbReference type="Gene3D" id="1.20.1250.20">
    <property type="entry name" value="MFS general substrate transporter like domains"/>
    <property type="match status" value="2"/>
</dbReference>
<evidence type="ECO:0000256" key="3">
    <source>
        <dbReference type="ARBA" id="ARBA00022692"/>
    </source>
</evidence>
<dbReference type="FunFam" id="1.20.1250.20:FF:000111">
    <property type="entry name" value="Solute carrier family 37 member 4"/>
    <property type="match status" value="1"/>
</dbReference>
<evidence type="ECO:0000256" key="1">
    <source>
        <dbReference type="ARBA" id="ARBA00004127"/>
    </source>
</evidence>
<dbReference type="InterPro" id="IPR051337">
    <property type="entry name" value="OPA_Antiporter"/>
</dbReference>
<dbReference type="GO" id="GO:0061513">
    <property type="term" value="F:glucose 6-phosphate:phosphate antiporter activity"/>
    <property type="evidence" value="ECO:0007669"/>
    <property type="project" value="TreeGrafter"/>
</dbReference>
<reference evidence="8" key="1">
    <citation type="submission" date="2025-08" db="UniProtKB">
        <authorList>
            <consortium name="Ensembl"/>
        </authorList>
    </citation>
    <scope>IDENTIFICATION</scope>
</reference>
<dbReference type="NCBIfam" id="TIGR00881">
    <property type="entry name" value="2A0104"/>
    <property type="match status" value="1"/>
</dbReference>
<evidence type="ECO:0000256" key="5">
    <source>
        <dbReference type="ARBA" id="ARBA00023136"/>
    </source>
</evidence>
<feature type="transmembrane region" description="Helical" evidence="6">
    <location>
        <begin position="482"/>
        <end position="500"/>
    </location>
</feature>
<protein>
    <submittedName>
        <fullName evidence="8">Solute carrier family 37 member 4a</fullName>
    </submittedName>
</protein>
<dbReference type="PROSITE" id="PS00942">
    <property type="entry name" value="GLPT"/>
    <property type="match status" value="1"/>
</dbReference>
<dbReference type="Ensembl" id="ENSOSIT00000014801.1">
    <property type="protein sequence ID" value="ENSOSIP00000013996.1"/>
    <property type="gene ID" value="ENSOSIG00000007977.1"/>
</dbReference>
<dbReference type="InterPro" id="IPR011701">
    <property type="entry name" value="MFS"/>
</dbReference>
<reference evidence="8" key="2">
    <citation type="submission" date="2025-09" db="UniProtKB">
        <authorList>
            <consortium name="Ensembl"/>
        </authorList>
    </citation>
    <scope>IDENTIFICATION</scope>
</reference>
<keyword evidence="3 6" id="KW-0812">Transmembrane</keyword>
<feature type="transmembrane region" description="Helical" evidence="6">
    <location>
        <begin position="92"/>
        <end position="112"/>
    </location>
</feature>
<dbReference type="CDD" id="cd17343">
    <property type="entry name" value="MFS_SLC37A4"/>
    <property type="match status" value="1"/>
</dbReference>
<dbReference type="GO" id="GO:0005789">
    <property type="term" value="C:endoplasmic reticulum membrane"/>
    <property type="evidence" value="ECO:0007669"/>
    <property type="project" value="TreeGrafter"/>
</dbReference>
<evidence type="ECO:0000259" key="7">
    <source>
        <dbReference type="PROSITE" id="PS50850"/>
    </source>
</evidence>
<feature type="transmembrane region" description="Helical" evidence="6">
    <location>
        <begin position="253"/>
        <end position="273"/>
    </location>
</feature>
<comment type="similarity">
    <text evidence="2">Belongs to the major facilitator superfamily. Organophosphate:Pi antiporter (OPA) (TC 2.A.1.4) family.</text>
</comment>
<dbReference type="PANTHER" id="PTHR43826:SF11">
    <property type="entry name" value="GLUCOSE-6-PHOSPHATE TRANSLOCASE ISOFORM X1"/>
    <property type="match status" value="1"/>
</dbReference>
<dbReference type="InterPro" id="IPR020846">
    <property type="entry name" value="MFS_dom"/>
</dbReference>